<comment type="subcellular location">
    <subcellularLocation>
        <location evidence="1">Cell membrane</location>
        <topology evidence="1">Multi-pass membrane protein</topology>
    </subcellularLocation>
</comment>
<evidence type="ECO:0000256" key="5">
    <source>
        <dbReference type="ARBA" id="ARBA00023136"/>
    </source>
</evidence>
<protein>
    <submittedName>
        <fullName evidence="8">PLDc N-terminal domain-containing protein</fullName>
    </submittedName>
</protein>
<dbReference type="InterPro" id="IPR027379">
    <property type="entry name" value="CLS_N"/>
</dbReference>
<evidence type="ECO:0000256" key="6">
    <source>
        <dbReference type="SAM" id="Phobius"/>
    </source>
</evidence>
<keyword evidence="4 6" id="KW-1133">Transmembrane helix</keyword>
<gene>
    <name evidence="8" type="ORF">L3049_03485</name>
</gene>
<dbReference type="EMBL" id="JAKJSC010000001">
    <property type="protein sequence ID" value="MDE5417059.1"/>
    <property type="molecule type" value="Genomic_DNA"/>
</dbReference>
<accession>A0ABT5VRZ6</accession>
<evidence type="ECO:0000259" key="7">
    <source>
        <dbReference type="Pfam" id="PF13396"/>
    </source>
</evidence>
<feature type="transmembrane region" description="Helical" evidence="6">
    <location>
        <begin position="43"/>
        <end position="63"/>
    </location>
</feature>
<proteinExistence type="predicted"/>
<keyword evidence="2" id="KW-1003">Cell membrane</keyword>
<sequence>MDLVTPELGSGIWMLFTVLVFAFFFYAIVHILRAKDLTSKGKFLFVILVLVMPILGAMLYFNLRETNKIYK</sequence>
<feature type="domain" description="Cardiolipin synthase N-terminal" evidence="7">
    <location>
        <begin position="23"/>
        <end position="61"/>
    </location>
</feature>
<evidence type="ECO:0000256" key="3">
    <source>
        <dbReference type="ARBA" id="ARBA00022692"/>
    </source>
</evidence>
<evidence type="ECO:0000313" key="8">
    <source>
        <dbReference type="EMBL" id="MDE5417059.1"/>
    </source>
</evidence>
<reference evidence="8 9" key="1">
    <citation type="submission" date="2022-01" db="EMBL/GenBank/DDBJ databases">
        <title>Labilibaculum sp. nov, a marine bacterium isolated from Antarctica.</title>
        <authorList>
            <person name="Dai W."/>
        </authorList>
    </citation>
    <scope>NUCLEOTIDE SEQUENCE [LARGE SCALE GENOMIC DNA]</scope>
    <source>
        <strain evidence="8 9">DW002</strain>
    </source>
</reference>
<evidence type="ECO:0000256" key="4">
    <source>
        <dbReference type="ARBA" id="ARBA00022989"/>
    </source>
</evidence>
<organism evidence="8 9">
    <name type="scientific">Paralabilibaculum antarcticum</name>
    <dbReference type="NCBI Taxonomy" id="2912572"/>
    <lineage>
        <taxon>Bacteria</taxon>
        <taxon>Pseudomonadati</taxon>
        <taxon>Bacteroidota</taxon>
        <taxon>Bacteroidia</taxon>
        <taxon>Marinilabiliales</taxon>
        <taxon>Marinifilaceae</taxon>
        <taxon>Paralabilibaculum</taxon>
    </lineage>
</organism>
<evidence type="ECO:0000256" key="2">
    <source>
        <dbReference type="ARBA" id="ARBA00022475"/>
    </source>
</evidence>
<evidence type="ECO:0000256" key="1">
    <source>
        <dbReference type="ARBA" id="ARBA00004651"/>
    </source>
</evidence>
<dbReference type="Pfam" id="PF13396">
    <property type="entry name" value="PLDc_N"/>
    <property type="match status" value="1"/>
</dbReference>
<evidence type="ECO:0000313" key="9">
    <source>
        <dbReference type="Proteomes" id="UP001528920"/>
    </source>
</evidence>
<keyword evidence="9" id="KW-1185">Reference proteome</keyword>
<name>A0ABT5VRZ6_9BACT</name>
<comment type="caution">
    <text evidence="8">The sequence shown here is derived from an EMBL/GenBank/DDBJ whole genome shotgun (WGS) entry which is preliminary data.</text>
</comment>
<dbReference type="Proteomes" id="UP001528920">
    <property type="component" value="Unassembled WGS sequence"/>
</dbReference>
<keyword evidence="5 6" id="KW-0472">Membrane</keyword>
<feature type="transmembrane region" description="Helical" evidence="6">
    <location>
        <begin position="12"/>
        <end position="31"/>
    </location>
</feature>
<dbReference type="RefSeq" id="WP_275108397.1">
    <property type="nucleotide sequence ID" value="NZ_JAKJSC010000001.1"/>
</dbReference>
<keyword evidence="3 6" id="KW-0812">Transmembrane</keyword>